<dbReference type="Gene3D" id="2.170.150.10">
    <property type="entry name" value="Metal Binding Protein, Guanine Nucleotide Exchange Factor, Chain A"/>
    <property type="match status" value="1"/>
</dbReference>
<dbReference type="GO" id="GO:0005509">
    <property type="term" value="F:calcium ion binding"/>
    <property type="evidence" value="ECO:0007669"/>
    <property type="project" value="TreeGrafter"/>
</dbReference>
<dbReference type="SUPFAM" id="SSF51316">
    <property type="entry name" value="Mss4-like"/>
    <property type="match status" value="1"/>
</dbReference>
<reference evidence="3 4" key="1">
    <citation type="journal article" date="2018" name="Mol. Plant">
        <title>The genome of Artemisia annua provides insight into the evolution of Asteraceae family and artemisinin biosynthesis.</title>
        <authorList>
            <person name="Shen Q."/>
            <person name="Zhang L."/>
            <person name="Liao Z."/>
            <person name="Wang S."/>
            <person name="Yan T."/>
            <person name="Shi P."/>
            <person name="Liu M."/>
            <person name="Fu X."/>
            <person name="Pan Q."/>
            <person name="Wang Y."/>
            <person name="Lv Z."/>
            <person name="Lu X."/>
            <person name="Zhang F."/>
            <person name="Jiang W."/>
            <person name="Ma Y."/>
            <person name="Chen M."/>
            <person name="Hao X."/>
            <person name="Li L."/>
            <person name="Tang Y."/>
            <person name="Lv G."/>
            <person name="Zhou Y."/>
            <person name="Sun X."/>
            <person name="Brodelius P.E."/>
            <person name="Rose J.K.C."/>
            <person name="Tang K."/>
        </authorList>
    </citation>
    <scope>NUCLEOTIDE SEQUENCE [LARGE SCALE GENOMIC DNA]</scope>
    <source>
        <strain evidence="4">cv. Huhao1</strain>
        <tissue evidence="3">Leaf</tissue>
    </source>
</reference>
<name>A0A2U1Q437_ARTAN</name>
<dbReference type="PRINTS" id="PR01653">
    <property type="entry name" value="TCTPROTEIN"/>
</dbReference>
<comment type="caution">
    <text evidence="3">The sequence shown here is derived from an EMBL/GenBank/DDBJ whole genome shotgun (WGS) entry which is preliminary data.</text>
</comment>
<dbReference type="InterPro" id="IPR018105">
    <property type="entry name" value="Translational_control_tumour_p"/>
</dbReference>
<evidence type="ECO:0000313" key="3">
    <source>
        <dbReference type="EMBL" id="PWA92768.1"/>
    </source>
</evidence>
<evidence type="ECO:0000256" key="1">
    <source>
        <dbReference type="PROSITE-ProRule" id="PRU01133"/>
    </source>
</evidence>
<dbReference type="PANTHER" id="PTHR11991">
    <property type="entry name" value="TRANSLATIONALLY CONTROLLED TUMOR PROTEIN-RELATED"/>
    <property type="match status" value="1"/>
</dbReference>
<dbReference type="InterPro" id="IPR011323">
    <property type="entry name" value="Mss4/transl-control_tumour"/>
</dbReference>
<organism evidence="3 4">
    <name type="scientific">Artemisia annua</name>
    <name type="common">Sweet wormwood</name>
    <dbReference type="NCBI Taxonomy" id="35608"/>
    <lineage>
        <taxon>Eukaryota</taxon>
        <taxon>Viridiplantae</taxon>
        <taxon>Streptophyta</taxon>
        <taxon>Embryophyta</taxon>
        <taxon>Tracheophyta</taxon>
        <taxon>Spermatophyta</taxon>
        <taxon>Magnoliopsida</taxon>
        <taxon>eudicotyledons</taxon>
        <taxon>Gunneridae</taxon>
        <taxon>Pentapetalae</taxon>
        <taxon>asterids</taxon>
        <taxon>campanulids</taxon>
        <taxon>Asterales</taxon>
        <taxon>Asteraceae</taxon>
        <taxon>Asteroideae</taxon>
        <taxon>Anthemideae</taxon>
        <taxon>Artemisiinae</taxon>
        <taxon>Artemisia</taxon>
    </lineage>
</organism>
<dbReference type="GO" id="GO:0005737">
    <property type="term" value="C:cytoplasm"/>
    <property type="evidence" value="ECO:0007669"/>
    <property type="project" value="TreeGrafter"/>
</dbReference>
<dbReference type="OrthoDB" id="10248936at2759"/>
<dbReference type="InterPro" id="IPR011057">
    <property type="entry name" value="Mss4-like_sf"/>
</dbReference>
<feature type="domain" description="TCTP" evidence="2">
    <location>
        <begin position="1"/>
        <end position="78"/>
    </location>
</feature>
<dbReference type="STRING" id="35608.A0A2U1Q437"/>
<evidence type="ECO:0000259" key="2">
    <source>
        <dbReference type="PROSITE" id="PS51797"/>
    </source>
</evidence>
<evidence type="ECO:0000313" key="4">
    <source>
        <dbReference type="Proteomes" id="UP000245207"/>
    </source>
</evidence>
<protein>
    <submittedName>
        <fullName evidence="3">Translationally-controlled tumor protein</fullName>
    </submittedName>
</protein>
<comment type="similarity">
    <text evidence="1">Belongs to the TCTP family.</text>
</comment>
<dbReference type="AlphaFoldDB" id="A0A2U1Q437"/>
<accession>A0A2U1Q437</accession>
<sequence length="78" mass="8726">MVTNEMTLGDEILSNSFPYKKIVNRILWGIKGKWVVQGVVDAYIGANHSAEGSENECVDDQAVRVVDIIETFRLQVKS</sequence>
<dbReference type="PROSITE" id="PS51797">
    <property type="entry name" value="TCTP_3"/>
    <property type="match status" value="1"/>
</dbReference>
<dbReference type="InterPro" id="IPR034737">
    <property type="entry name" value="TCTP"/>
</dbReference>
<gene>
    <name evidence="3" type="ORF">CTI12_AA015900</name>
</gene>
<dbReference type="Pfam" id="PF00838">
    <property type="entry name" value="TCTP"/>
    <property type="match status" value="1"/>
</dbReference>
<keyword evidence="4" id="KW-1185">Reference proteome</keyword>
<dbReference type="EMBL" id="PKPP01000437">
    <property type="protein sequence ID" value="PWA92768.1"/>
    <property type="molecule type" value="Genomic_DNA"/>
</dbReference>
<proteinExistence type="inferred from homology"/>
<dbReference type="PANTHER" id="PTHR11991:SF0">
    <property type="entry name" value="TRANSLATIONALLY-CONTROLLED TUMOR PROTEIN"/>
    <property type="match status" value="1"/>
</dbReference>
<dbReference type="Proteomes" id="UP000245207">
    <property type="component" value="Unassembled WGS sequence"/>
</dbReference>